<sequence length="82" mass="8973">MCLGVPAQIIAIADAEQQLVTVSLNGLKRDVNAACVWTETPETLLEQWVLVHVGFALAIVSEQEANETLELIQQMGCNDEIH</sequence>
<reference evidence="2 3" key="1">
    <citation type="submission" date="2013-11" db="EMBL/GenBank/DDBJ databases">
        <title>Whole genome shotgun sequence of Vibrio halioticoli NBRC 102217.</title>
        <authorList>
            <person name="Isaki S."/>
            <person name="Kimura A."/>
            <person name="Ohji S."/>
            <person name="Hosoyama A."/>
            <person name="Fujita N."/>
            <person name="Hashimoto M."/>
            <person name="Hosoyama Y."/>
            <person name="Yamazoe A."/>
        </authorList>
    </citation>
    <scope>NUCLEOTIDE SEQUENCE [LARGE SCALE GENOMIC DNA]</scope>
    <source>
        <strain evidence="2 3">NBRC 102217</strain>
    </source>
</reference>
<dbReference type="PANTHER" id="PTHR35177">
    <property type="entry name" value="HYDROGENASE MATURATION FACTOR HYBG"/>
    <property type="match status" value="1"/>
</dbReference>
<keyword evidence="3" id="KW-1185">Reference proteome</keyword>
<protein>
    <submittedName>
        <fullName evidence="2">NiFe-hydrogenase chaperone</fullName>
    </submittedName>
</protein>
<accession>V5FDD5</accession>
<dbReference type="PRINTS" id="PR00445">
    <property type="entry name" value="HUPFHYPC"/>
</dbReference>
<comment type="caution">
    <text evidence="2">The sequence shown here is derived from an EMBL/GenBank/DDBJ whole genome shotgun (WGS) entry which is preliminary data.</text>
</comment>
<dbReference type="Pfam" id="PF01455">
    <property type="entry name" value="HupF_HypC"/>
    <property type="match status" value="1"/>
</dbReference>
<dbReference type="OrthoDB" id="9806017at2"/>
<dbReference type="InterPro" id="IPR019812">
    <property type="entry name" value="Hydgase_assmbl_chp_CS"/>
</dbReference>
<dbReference type="GO" id="GO:0005506">
    <property type="term" value="F:iron ion binding"/>
    <property type="evidence" value="ECO:0007669"/>
    <property type="project" value="TreeGrafter"/>
</dbReference>
<dbReference type="FunFam" id="2.30.30.140:FF:000022">
    <property type="entry name" value="Hydrogenase assembly chaperone HybG"/>
    <property type="match status" value="1"/>
</dbReference>
<dbReference type="GO" id="GO:1902670">
    <property type="term" value="F:carbon dioxide binding"/>
    <property type="evidence" value="ECO:0007669"/>
    <property type="project" value="TreeGrafter"/>
</dbReference>
<proteinExistence type="inferred from homology"/>
<dbReference type="RefSeq" id="WP_023403972.1">
    <property type="nucleotide sequence ID" value="NZ_BAUJ01000024.1"/>
</dbReference>
<dbReference type="AlphaFoldDB" id="V5FDD5"/>
<dbReference type="GO" id="GO:0051604">
    <property type="term" value="P:protein maturation"/>
    <property type="evidence" value="ECO:0007669"/>
    <property type="project" value="TreeGrafter"/>
</dbReference>
<dbReference type="NCBIfam" id="TIGR00074">
    <property type="entry name" value="hypC_hupF"/>
    <property type="match status" value="1"/>
</dbReference>
<dbReference type="EMBL" id="BAUJ01000024">
    <property type="protein sequence ID" value="GAD89608.1"/>
    <property type="molecule type" value="Genomic_DNA"/>
</dbReference>
<organism evidence="2 3">
    <name type="scientific">Vibrio halioticoli NBRC 102217</name>
    <dbReference type="NCBI Taxonomy" id="1219072"/>
    <lineage>
        <taxon>Bacteria</taxon>
        <taxon>Pseudomonadati</taxon>
        <taxon>Pseudomonadota</taxon>
        <taxon>Gammaproteobacteria</taxon>
        <taxon>Vibrionales</taxon>
        <taxon>Vibrionaceae</taxon>
        <taxon>Vibrio</taxon>
    </lineage>
</organism>
<gene>
    <name evidence="2" type="primary">hypC</name>
    <name evidence="2" type="ORF">VHA01S_024_00020</name>
</gene>
<evidence type="ECO:0000313" key="3">
    <source>
        <dbReference type="Proteomes" id="UP000017800"/>
    </source>
</evidence>
<dbReference type="Proteomes" id="UP000017800">
    <property type="component" value="Unassembled WGS sequence"/>
</dbReference>
<dbReference type="PANTHER" id="PTHR35177:SF2">
    <property type="entry name" value="HYDROGENASE MATURATION FACTOR HYBG"/>
    <property type="match status" value="1"/>
</dbReference>
<dbReference type="eggNOG" id="COG0298">
    <property type="taxonomic scope" value="Bacteria"/>
</dbReference>
<evidence type="ECO:0000256" key="1">
    <source>
        <dbReference type="ARBA" id="ARBA00006018"/>
    </source>
</evidence>
<dbReference type="InterPro" id="IPR001109">
    <property type="entry name" value="Hydrogenase_HupF/HypC"/>
</dbReference>
<dbReference type="SUPFAM" id="SSF159127">
    <property type="entry name" value="HupF/HypC-like"/>
    <property type="match status" value="1"/>
</dbReference>
<dbReference type="Gene3D" id="2.30.30.140">
    <property type="match status" value="1"/>
</dbReference>
<name>V5FDD5_9VIBR</name>
<comment type="similarity">
    <text evidence="1">Belongs to the HupF/HypC family.</text>
</comment>
<dbReference type="PROSITE" id="PS01097">
    <property type="entry name" value="HUPF_HYPC"/>
    <property type="match status" value="1"/>
</dbReference>
<evidence type="ECO:0000313" key="2">
    <source>
        <dbReference type="EMBL" id="GAD89608.1"/>
    </source>
</evidence>